<comment type="cofactor">
    <cofactor evidence="1">
        <name>adenosylcob(III)alamin</name>
        <dbReference type="ChEBI" id="CHEBI:18408"/>
    </cofactor>
</comment>
<dbReference type="STRING" id="880526.GCA_000427365_00915"/>
<evidence type="ECO:0000313" key="8">
    <source>
        <dbReference type="Proteomes" id="UP000255233"/>
    </source>
</evidence>
<dbReference type="Gene3D" id="3.20.20.240">
    <property type="entry name" value="Methylmalonyl-CoA mutase"/>
    <property type="match status" value="1"/>
</dbReference>
<evidence type="ECO:0000256" key="1">
    <source>
        <dbReference type="ARBA" id="ARBA00001922"/>
    </source>
</evidence>
<keyword evidence="5" id="KW-0170">Cobalt</keyword>
<evidence type="ECO:0000256" key="3">
    <source>
        <dbReference type="ARBA" id="ARBA00022628"/>
    </source>
</evidence>
<accession>A0A379MP67</accession>
<dbReference type="GO" id="GO:0004494">
    <property type="term" value="F:methylmalonyl-CoA mutase activity"/>
    <property type="evidence" value="ECO:0007669"/>
    <property type="project" value="UniProtKB-EC"/>
</dbReference>
<dbReference type="RefSeq" id="WP_027290671.1">
    <property type="nucleotide sequence ID" value="NZ_UGVL01000001.1"/>
</dbReference>
<dbReference type="SUPFAM" id="SSF52242">
    <property type="entry name" value="Cobalamin (vitamin B12)-binding domain"/>
    <property type="match status" value="1"/>
</dbReference>
<dbReference type="InterPro" id="IPR036724">
    <property type="entry name" value="Cobalamin-bd_sf"/>
</dbReference>
<dbReference type="AlphaFoldDB" id="A0A379MP67"/>
<gene>
    <name evidence="7" type="primary">mutA</name>
    <name evidence="7" type="ORF">NCTC11190_00530</name>
</gene>
<dbReference type="InterPro" id="IPR016176">
    <property type="entry name" value="Cbl-dep_enz_cat"/>
</dbReference>
<comment type="similarity">
    <text evidence="2">Belongs to the methylmalonyl-CoA mutase family.</text>
</comment>
<dbReference type="GO" id="GO:0031419">
    <property type="term" value="F:cobalamin binding"/>
    <property type="evidence" value="ECO:0007669"/>
    <property type="project" value="UniProtKB-KW"/>
</dbReference>
<reference evidence="7 8" key="1">
    <citation type="submission" date="2018-06" db="EMBL/GenBank/DDBJ databases">
        <authorList>
            <consortium name="Pathogen Informatics"/>
            <person name="Doyle S."/>
        </authorList>
    </citation>
    <scope>NUCLEOTIDE SEQUENCE [LARGE SCALE GENOMIC DNA]</scope>
    <source>
        <strain evidence="7 8">NCTC11190</strain>
    </source>
</reference>
<feature type="domain" description="Methylmalonyl-CoA mutase alpha/beta chain catalytic" evidence="6">
    <location>
        <begin position="42"/>
        <end position="454"/>
    </location>
</feature>
<keyword evidence="4 7" id="KW-0413">Isomerase</keyword>
<dbReference type="EC" id="5.4.99.2" evidence="7"/>
<evidence type="ECO:0000256" key="4">
    <source>
        <dbReference type="ARBA" id="ARBA00023235"/>
    </source>
</evidence>
<protein>
    <submittedName>
        <fullName evidence="7">Methylmalonyl-CoA mutase small subunit</fullName>
        <ecNumber evidence="7">5.4.99.2</ecNumber>
    </submittedName>
</protein>
<dbReference type="Proteomes" id="UP000255233">
    <property type="component" value="Unassembled WGS sequence"/>
</dbReference>
<name>A0A379MP67_9BACT</name>
<dbReference type="SUPFAM" id="SSF51703">
    <property type="entry name" value="Cobalamin (vitamin B12)-dependent enzymes"/>
    <property type="match status" value="1"/>
</dbReference>
<evidence type="ECO:0000259" key="6">
    <source>
        <dbReference type="Pfam" id="PF01642"/>
    </source>
</evidence>
<dbReference type="Pfam" id="PF01642">
    <property type="entry name" value="MM_CoA_mutase"/>
    <property type="match status" value="1"/>
</dbReference>
<keyword evidence="3" id="KW-0846">Cobalamin</keyword>
<evidence type="ECO:0000256" key="5">
    <source>
        <dbReference type="ARBA" id="ARBA00023285"/>
    </source>
</evidence>
<dbReference type="EMBL" id="UGVL01000001">
    <property type="protein sequence ID" value="SUE33323.1"/>
    <property type="molecule type" value="Genomic_DNA"/>
</dbReference>
<dbReference type="PANTHER" id="PTHR48101">
    <property type="entry name" value="METHYLMALONYL-COA MUTASE, MITOCHONDRIAL-RELATED"/>
    <property type="match status" value="1"/>
</dbReference>
<dbReference type="Gene3D" id="3.40.50.280">
    <property type="entry name" value="Cobalamin-binding domain"/>
    <property type="match status" value="1"/>
</dbReference>
<dbReference type="CDD" id="cd03677">
    <property type="entry name" value="MM_CoA_mutase_beta"/>
    <property type="match status" value="1"/>
</dbReference>
<proteinExistence type="inferred from homology"/>
<dbReference type="GO" id="GO:0046872">
    <property type="term" value="F:metal ion binding"/>
    <property type="evidence" value="ECO:0007669"/>
    <property type="project" value="InterPro"/>
</dbReference>
<evidence type="ECO:0000313" key="7">
    <source>
        <dbReference type="EMBL" id="SUE33323.1"/>
    </source>
</evidence>
<evidence type="ECO:0000256" key="2">
    <source>
        <dbReference type="ARBA" id="ARBA00008465"/>
    </source>
</evidence>
<dbReference type="InterPro" id="IPR006099">
    <property type="entry name" value="MeMalonylCoA_mutase_a/b_cat"/>
</dbReference>
<dbReference type="PANTHER" id="PTHR48101:SF1">
    <property type="entry name" value="METHYLMALONYL-COA MUTASE, LARGE SUBUNIT"/>
    <property type="match status" value="1"/>
</dbReference>
<keyword evidence="8" id="KW-1185">Reference proteome</keyword>
<organism evidence="7 8">
    <name type="scientific">Rikenella microfusus</name>
    <dbReference type="NCBI Taxonomy" id="28139"/>
    <lineage>
        <taxon>Bacteria</taxon>
        <taxon>Pseudomonadati</taxon>
        <taxon>Bacteroidota</taxon>
        <taxon>Bacteroidia</taxon>
        <taxon>Bacteroidales</taxon>
        <taxon>Rikenellaceae</taxon>
        <taxon>Rikenella</taxon>
    </lineage>
</organism>
<dbReference type="OrthoDB" id="9762378at2"/>
<sequence length="632" mass="69450">MAEEKAKKLMTEFPPVTTREWEEAIAKDLKGADRTKKLVWRTLEGFSAEPYYRAEDMAGLKHLGTAPGAFPYVRGVKADNNWRVRQTIEVGEDVKAANTQAHDILMKGVDSLGFVIKSKDFSAADLDALLKGITITAVELAFSGCGVYRAAELFLDKVVAEKLDPEQVFAVFGIDPLMKLSKKGSWGCSAPDGAKQFARIKELLEKAPQYKRVRLIAVNGTLFHNCGASIVQELAFALAMGHEYVVRLTDLGLDVDQVAPSIKFNFAVGTNYFMEIAKLRAARMLWANIMVPYNPKRGCSSKLRAHIQTSAWNQTVYDPYVNMLRGTTEAMSAAIAGVDSIEVLPFDHAYEKPTEFSARIARNVQLLLKEESHFDQVTDPAAGSYYIEELTASIAEQAWKLFKEVEEKGGYTAAFEAGFIQDQVEATAAVRDRNIATRREILLGTNQYPNFGETASAEITEDTVTRGMHKCSCGCKHAGREPEYRPLKPYRGAMAFEAMRLRTDRSGKEPKAFMLTCGTLSMARARSQFACNFFACAGIRVIDNTFFHSVAEGVEAAKQSGAGIVVVCSSDDDYATVAPQVYEAFKGTGTIVVVAGAPACQPELEAAGISHFISVRSNVLETLENYLQELGI</sequence>